<feature type="signal peptide" evidence="1">
    <location>
        <begin position="1"/>
        <end position="15"/>
    </location>
</feature>
<name>A0A2M4CEL3_9DIPT</name>
<accession>A0A2M4CEL3</accession>
<evidence type="ECO:0000313" key="2">
    <source>
        <dbReference type="EMBL" id="MBW63754.1"/>
    </source>
</evidence>
<proteinExistence type="predicted"/>
<feature type="chain" id="PRO_5014947722" evidence="1">
    <location>
        <begin position="16"/>
        <end position="69"/>
    </location>
</feature>
<dbReference type="AlphaFoldDB" id="A0A2M4CEL3"/>
<evidence type="ECO:0000256" key="1">
    <source>
        <dbReference type="SAM" id="SignalP"/>
    </source>
</evidence>
<dbReference type="EMBL" id="GGFJ01014613">
    <property type="protein sequence ID" value="MBW63754.1"/>
    <property type="molecule type" value="Transcribed_RNA"/>
</dbReference>
<organism evidence="2">
    <name type="scientific">Anopheles marajoara</name>
    <dbReference type="NCBI Taxonomy" id="58244"/>
    <lineage>
        <taxon>Eukaryota</taxon>
        <taxon>Metazoa</taxon>
        <taxon>Ecdysozoa</taxon>
        <taxon>Arthropoda</taxon>
        <taxon>Hexapoda</taxon>
        <taxon>Insecta</taxon>
        <taxon>Pterygota</taxon>
        <taxon>Neoptera</taxon>
        <taxon>Endopterygota</taxon>
        <taxon>Diptera</taxon>
        <taxon>Nematocera</taxon>
        <taxon>Culicoidea</taxon>
        <taxon>Culicidae</taxon>
        <taxon>Anophelinae</taxon>
        <taxon>Anopheles</taxon>
    </lineage>
</organism>
<keyword evidence="1" id="KW-0732">Signal</keyword>
<protein>
    <submittedName>
        <fullName evidence="2">Putative secreted protein</fullName>
    </submittedName>
</protein>
<sequence>MMLLSASVCFSFVDAANIRIRGRKANSCFWIPWFRSPRGALSITTKDESTHTGRPRKRRFFANVTSFAA</sequence>
<reference evidence="2" key="1">
    <citation type="submission" date="2018-01" db="EMBL/GenBank/DDBJ databases">
        <title>An insight into the sialome of Amazonian anophelines.</title>
        <authorList>
            <person name="Ribeiro J.M."/>
            <person name="Scarpassa V."/>
            <person name="Calvo E."/>
        </authorList>
    </citation>
    <scope>NUCLEOTIDE SEQUENCE</scope>
    <source>
        <tissue evidence="2">Salivary glands</tissue>
    </source>
</reference>